<feature type="compositionally biased region" description="Basic and acidic residues" evidence="3">
    <location>
        <begin position="318"/>
        <end position="382"/>
    </location>
</feature>
<comment type="caution">
    <text evidence="5">The sequence shown here is derived from an EMBL/GenBank/DDBJ whole genome shotgun (WGS) entry which is preliminary data.</text>
</comment>
<dbReference type="AlphaFoldDB" id="A0AAD7Z5K0"/>
<feature type="region of interest" description="Disordered" evidence="3">
    <location>
        <begin position="130"/>
        <end position="579"/>
    </location>
</feature>
<dbReference type="InterPro" id="IPR038704">
    <property type="entry name" value="YEAST_sf"/>
</dbReference>
<feature type="compositionally biased region" description="Polar residues" evidence="3">
    <location>
        <begin position="484"/>
        <end position="495"/>
    </location>
</feature>
<evidence type="ECO:0000256" key="3">
    <source>
        <dbReference type="SAM" id="MobiDB-lite"/>
    </source>
</evidence>
<dbReference type="CDD" id="cd16906">
    <property type="entry name" value="YEATS_AF-9_like"/>
    <property type="match status" value="1"/>
</dbReference>
<comment type="subcellular location">
    <subcellularLocation>
        <location evidence="2">Nucleus</location>
    </subcellularLocation>
</comment>
<evidence type="ECO:0000259" key="4">
    <source>
        <dbReference type="PROSITE" id="PS51037"/>
    </source>
</evidence>
<feature type="compositionally biased region" description="Basic and acidic residues" evidence="3">
    <location>
        <begin position="393"/>
        <end position="428"/>
    </location>
</feature>
<feature type="compositionally biased region" description="Basic and acidic residues" evidence="3">
    <location>
        <begin position="247"/>
        <end position="268"/>
    </location>
</feature>
<evidence type="ECO:0000313" key="5">
    <source>
        <dbReference type="EMBL" id="KAJ9574052.1"/>
    </source>
</evidence>
<keyword evidence="6" id="KW-1185">Reference proteome</keyword>
<reference evidence="5" key="1">
    <citation type="journal article" date="2023" name="IScience">
        <title>Live-bearing cockroach genome reveals convergent evolutionary mechanisms linked to viviparity in insects and beyond.</title>
        <authorList>
            <person name="Fouks B."/>
            <person name="Harrison M.C."/>
            <person name="Mikhailova A.A."/>
            <person name="Marchal E."/>
            <person name="English S."/>
            <person name="Carruthers M."/>
            <person name="Jennings E.C."/>
            <person name="Chiamaka E.L."/>
            <person name="Frigard R.A."/>
            <person name="Pippel M."/>
            <person name="Attardo G.M."/>
            <person name="Benoit J.B."/>
            <person name="Bornberg-Bauer E."/>
            <person name="Tobe S.S."/>
        </authorList>
    </citation>
    <scope>NUCLEOTIDE SEQUENCE</scope>
    <source>
        <strain evidence="5">Stay&amp;Tobe</strain>
    </source>
</reference>
<feature type="compositionally biased region" description="Basic residues" evidence="3">
    <location>
        <begin position="548"/>
        <end position="557"/>
    </location>
</feature>
<evidence type="ECO:0000256" key="1">
    <source>
        <dbReference type="ARBA" id="ARBA00023242"/>
    </source>
</evidence>
<feature type="non-terminal residue" evidence="5">
    <location>
        <position position="724"/>
    </location>
</feature>
<dbReference type="InterPro" id="IPR055129">
    <property type="entry name" value="YEATS_dom"/>
</dbReference>
<feature type="compositionally biased region" description="Basic residues" evidence="3">
    <location>
        <begin position="383"/>
        <end position="392"/>
    </location>
</feature>
<gene>
    <name evidence="5" type="ORF">L9F63_008578</name>
</gene>
<dbReference type="Proteomes" id="UP001233999">
    <property type="component" value="Unassembled WGS sequence"/>
</dbReference>
<dbReference type="GO" id="GO:0045893">
    <property type="term" value="P:positive regulation of DNA-templated transcription"/>
    <property type="evidence" value="ECO:0007669"/>
    <property type="project" value="TreeGrafter"/>
</dbReference>
<dbReference type="GO" id="GO:0008023">
    <property type="term" value="C:transcription elongation factor complex"/>
    <property type="evidence" value="ECO:0007669"/>
    <property type="project" value="TreeGrafter"/>
</dbReference>
<dbReference type="EMBL" id="JASPKZ010010657">
    <property type="protein sequence ID" value="KAJ9574052.1"/>
    <property type="molecule type" value="Genomic_DNA"/>
</dbReference>
<reference evidence="5" key="2">
    <citation type="submission" date="2023-05" db="EMBL/GenBank/DDBJ databases">
        <authorList>
            <person name="Fouks B."/>
        </authorList>
    </citation>
    <scope>NUCLEOTIDE SEQUENCE</scope>
    <source>
        <strain evidence="5">Stay&amp;Tobe</strain>
        <tissue evidence="5">Testes</tissue>
    </source>
</reference>
<feature type="compositionally biased region" description="Basic and acidic residues" evidence="3">
    <location>
        <begin position="282"/>
        <end position="303"/>
    </location>
</feature>
<dbReference type="PANTHER" id="PTHR47827">
    <property type="entry name" value="AHD DOMAIN-CONTAINING PROTEIN"/>
    <property type="match status" value="1"/>
</dbReference>
<feature type="domain" description="YEATS" evidence="4">
    <location>
        <begin position="1"/>
        <end position="132"/>
    </location>
</feature>
<dbReference type="InterPro" id="IPR052790">
    <property type="entry name" value="YEATS_domain"/>
</dbReference>
<dbReference type="Pfam" id="PF03366">
    <property type="entry name" value="YEATS"/>
    <property type="match status" value="1"/>
</dbReference>
<keyword evidence="1 2" id="KW-0539">Nucleus</keyword>
<dbReference type="Gene3D" id="2.60.40.1970">
    <property type="entry name" value="YEATS domain"/>
    <property type="match status" value="1"/>
</dbReference>
<organism evidence="5 6">
    <name type="scientific">Diploptera punctata</name>
    <name type="common">Pacific beetle cockroach</name>
    <dbReference type="NCBI Taxonomy" id="6984"/>
    <lineage>
        <taxon>Eukaryota</taxon>
        <taxon>Metazoa</taxon>
        <taxon>Ecdysozoa</taxon>
        <taxon>Arthropoda</taxon>
        <taxon>Hexapoda</taxon>
        <taxon>Insecta</taxon>
        <taxon>Pterygota</taxon>
        <taxon>Neoptera</taxon>
        <taxon>Polyneoptera</taxon>
        <taxon>Dictyoptera</taxon>
        <taxon>Blattodea</taxon>
        <taxon>Blaberoidea</taxon>
        <taxon>Blaberidae</taxon>
        <taxon>Diplopterinae</taxon>
        <taxon>Diploptera</taxon>
    </lineage>
</organism>
<feature type="compositionally biased region" description="Low complexity" evidence="3">
    <location>
        <begin position="191"/>
        <end position="201"/>
    </location>
</feature>
<dbReference type="PROSITE" id="PS51037">
    <property type="entry name" value="YEATS"/>
    <property type="match status" value="1"/>
</dbReference>
<protein>
    <recommendedName>
        <fullName evidence="4">YEATS domain-containing protein</fullName>
    </recommendedName>
</protein>
<name>A0AAD7Z5K0_DIPPU</name>
<feature type="compositionally biased region" description="Low complexity" evidence="3">
    <location>
        <begin position="216"/>
        <end position="246"/>
    </location>
</feature>
<proteinExistence type="predicted"/>
<sequence>VSEFLFEIGHEASIRSKRTPEGFTHDWELFVRGADNTEINHFVEKVVFYLHNTFPKPVRVVKEPPYSVKESGYAGFNLQIEIYFRSDEEPKKVRYNYDLHLQTSGPSISKVQREKYVFRNPDEDLRRRLIRGGGVITSTTDDTPSKSSSTQLVSKPKLGGDATKKHKVKEHRSEEPRVSNNSFEDFFGVIKKPSPSTKVPSLPKPSKPPEKANNDKLSSSTKPSKHSSMPKESSGSKTSSSSGSSSVKEEKKDKNKERDKSKDKEKSKHVSTPPKLTPSSKPSKEEPKKSQSDEHKAKSESKSPGESSKSEKKKKDKRSKDEKSKKEKHKEHESKSSEKPPKETKDKEKDKEVVKKPEKESSKESEKPRDKEKSSGDGEKERSRHKHKKKEREKREESNKDRDRDKEKKAKKSSSESKKSGEIPEKHVPAPPPPPVNKEKSSKKSHTQRFEENEPNLSPLSADEDSAPVPAENKTEPVMKPDVQNENQVSTSNSKVDAKPKSESYSTNKVNSSKQKDKSSSRKSKDKKDSVSSNVKEESTSKTEKESSKKRKRKSSGKVKEEDEGQATKLPKLDLEVSKSSEETEEITLNCSECLNHYPVVMKEIIKTKGYTNVSQIIILSHLEMLQLSTRARMSVWLLELATCPDFLHTQKSVHAIIIVKIPKLPGETSVMFLMLSYTNCGQFLANITKKLLSCMTGHTVHVNQLQNSSIPQIVQSFELKLGR</sequence>
<accession>A0AAD7Z5K0</accession>
<evidence type="ECO:0000256" key="2">
    <source>
        <dbReference type="PROSITE-ProRule" id="PRU00376"/>
    </source>
</evidence>
<dbReference type="GO" id="GO:0003682">
    <property type="term" value="F:chromatin binding"/>
    <property type="evidence" value="ECO:0007669"/>
    <property type="project" value="TreeGrafter"/>
</dbReference>
<feature type="non-terminal residue" evidence="5">
    <location>
        <position position="1"/>
    </location>
</feature>
<feature type="compositionally biased region" description="Basic and acidic residues" evidence="3">
    <location>
        <begin position="437"/>
        <end position="452"/>
    </location>
</feature>
<feature type="compositionally biased region" description="Low complexity" evidence="3">
    <location>
        <begin position="270"/>
        <end position="281"/>
    </location>
</feature>
<dbReference type="PANTHER" id="PTHR47827:SF3">
    <property type="entry name" value="AF-9 ANC1 HOMOLOGY DOMAIN-CONTAINING PROTEIN"/>
    <property type="match status" value="1"/>
</dbReference>
<feature type="compositionally biased region" description="Low complexity" evidence="3">
    <location>
        <begin position="137"/>
        <end position="150"/>
    </location>
</feature>
<feature type="compositionally biased region" description="Basic and acidic residues" evidence="3">
    <location>
        <begin position="526"/>
        <end position="547"/>
    </location>
</feature>
<evidence type="ECO:0000313" key="6">
    <source>
        <dbReference type="Proteomes" id="UP001233999"/>
    </source>
</evidence>